<evidence type="ECO:0000313" key="2">
    <source>
        <dbReference type="EMBL" id="KYO46899.1"/>
    </source>
</evidence>
<dbReference type="EMBL" id="AKHW03000487">
    <property type="protein sequence ID" value="KYO46899.1"/>
    <property type="molecule type" value="Genomic_DNA"/>
</dbReference>
<evidence type="ECO:0000313" key="3">
    <source>
        <dbReference type="Proteomes" id="UP000050525"/>
    </source>
</evidence>
<sequence>MQQSGLQGDSQEGGLIGISTAPKKLGILLNMVTEQALYAGWARQPKWNSESENQKSDLTVGPNITSGPSQWRKCCKSSSTWFLTEWDLKSDDKEAKKNWRFYSALSAYMAIEILTSSSIDGSWAVLL</sequence>
<gene>
    <name evidence="2" type="ORF">Y1Q_0014475</name>
</gene>
<proteinExistence type="predicted"/>
<protein>
    <submittedName>
        <fullName evidence="2">Uncharacterized protein</fullName>
    </submittedName>
</protein>
<evidence type="ECO:0000256" key="1">
    <source>
        <dbReference type="SAM" id="MobiDB-lite"/>
    </source>
</evidence>
<comment type="caution">
    <text evidence="2">The sequence shown here is derived from an EMBL/GenBank/DDBJ whole genome shotgun (WGS) entry which is preliminary data.</text>
</comment>
<dbReference type="AlphaFoldDB" id="A0A151PD74"/>
<name>A0A151PD74_ALLMI</name>
<organism evidence="2 3">
    <name type="scientific">Alligator mississippiensis</name>
    <name type="common">American alligator</name>
    <dbReference type="NCBI Taxonomy" id="8496"/>
    <lineage>
        <taxon>Eukaryota</taxon>
        <taxon>Metazoa</taxon>
        <taxon>Chordata</taxon>
        <taxon>Craniata</taxon>
        <taxon>Vertebrata</taxon>
        <taxon>Euteleostomi</taxon>
        <taxon>Archelosauria</taxon>
        <taxon>Archosauria</taxon>
        <taxon>Crocodylia</taxon>
        <taxon>Alligatoridae</taxon>
        <taxon>Alligatorinae</taxon>
        <taxon>Alligator</taxon>
    </lineage>
</organism>
<feature type="region of interest" description="Disordered" evidence="1">
    <location>
        <begin position="49"/>
        <end position="71"/>
    </location>
</feature>
<dbReference type="Proteomes" id="UP000050525">
    <property type="component" value="Unassembled WGS sequence"/>
</dbReference>
<accession>A0A151PD74</accession>
<reference evidence="2 3" key="1">
    <citation type="journal article" date="2012" name="Genome Biol.">
        <title>Sequencing three crocodilian genomes to illuminate the evolution of archosaurs and amniotes.</title>
        <authorList>
            <person name="St John J.A."/>
            <person name="Braun E.L."/>
            <person name="Isberg S.R."/>
            <person name="Miles L.G."/>
            <person name="Chong A.Y."/>
            <person name="Gongora J."/>
            <person name="Dalzell P."/>
            <person name="Moran C."/>
            <person name="Bed'hom B."/>
            <person name="Abzhanov A."/>
            <person name="Burgess S.C."/>
            <person name="Cooksey A.M."/>
            <person name="Castoe T.A."/>
            <person name="Crawford N.G."/>
            <person name="Densmore L.D."/>
            <person name="Drew J.C."/>
            <person name="Edwards S.V."/>
            <person name="Faircloth B.C."/>
            <person name="Fujita M.K."/>
            <person name="Greenwold M.J."/>
            <person name="Hoffmann F.G."/>
            <person name="Howard J.M."/>
            <person name="Iguchi T."/>
            <person name="Janes D.E."/>
            <person name="Khan S.Y."/>
            <person name="Kohno S."/>
            <person name="de Koning A.J."/>
            <person name="Lance S.L."/>
            <person name="McCarthy F.M."/>
            <person name="McCormack J.E."/>
            <person name="Merchant M.E."/>
            <person name="Peterson D.G."/>
            <person name="Pollock D.D."/>
            <person name="Pourmand N."/>
            <person name="Raney B.J."/>
            <person name="Roessler K.A."/>
            <person name="Sanford J.R."/>
            <person name="Sawyer R.H."/>
            <person name="Schmidt C.J."/>
            <person name="Triplett E.W."/>
            <person name="Tuberville T.D."/>
            <person name="Venegas-Anaya M."/>
            <person name="Howard J.T."/>
            <person name="Jarvis E.D."/>
            <person name="Guillette L.J.Jr."/>
            <person name="Glenn T.C."/>
            <person name="Green R.E."/>
            <person name="Ray D.A."/>
        </authorList>
    </citation>
    <scope>NUCLEOTIDE SEQUENCE [LARGE SCALE GENOMIC DNA]</scope>
    <source>
        <strain evidence="2">KSC_2009_1</strain>
    </source>
</reference>
<keyword evidence="3" id="KW-1185">Reference proteome</keyword>